<feature type="compositionally biased region" description="Polar residues" evidence="1">
    <location>
        <begin position="183"/>
        <end position="193"/>
    </location>
</feature>
<sequence length="426" mass="47323">MMDDRYDSSSESSANESLRTNSSSSTPSRSNIATGKRVRQFIRAVVNEPSSESSSEPKVWKRRRVRIDAQLDSSASSEISVEEETSQSGNEEFSDTDNDSIAAVSIEEDLNYSIKRYCNYTCTPEHSTHDHAIEDIHLADDTSARTPRSYSSISEEGILGDVQPKRSWIAALDYEGGEDDQSTSEASDASQRNEASSQGSSPSEVESDISDQSESFSSLSSDQEQSNPSLYDGSLVSTKNFNAMFFALKQKHNLSSQAVDSVVKLFKLCLPENNKCPASGYQLEKSLLPVGFHFTKYITCCNCQYPLEGELCSNDQCTHSGMQAKGETSSTFYIIDLLPETERLISDNWIEMKGFVDNFVHQPGMYRDILDGKVYQGQSTITKQAGYFPITLYWHLDGAPAMKSKNMSLWPIQSFHPQASQHNIAS</sequence>
<gene>
    <name evidence="2" type="ORF">P5673_031271</name>
</gene>
<reference evidence="2" key="1">
    <citation type="journal article" date="2023" name="G3 (Bethesda)">
        <title>Whole genome assembly and annotation of the endangered Caribbean coral Acropora cervicornis.</title>
        <authorList>
            <person name="Selwyn J.D."/>
            <person name="Vollmer S.V."/>
        </authorList>
    </citation>
    <scope>NUCLEOTIDE SEQUENCE</scope>
    <source>
        <strain evidence="2">K2</strain>
    </source>
</reference>
<feature type="compositionally biased region" description="Low complexity" evidence="1">
    <location>
        <begin position="9"/>
        <end position="31"/>
    </location>
</feature>
<name>A0AAD9PSZ2_ACRCE</name>
<dbReference type="Proteomes" id="UP001249851">
    <property type="component" value="Unassembled WGS sequence"/>
</dbReference>
<evidence type="ECO:0000313" key="2">
    <source>
        <dbReference type="EMBL" id="KAK2548490.1"/>
    </source>
</evidence>
<keyword evidence="3" id="KW-1185">Reference proteome</keyword>
<feature type="compositionally biased region" description="Low complexity" evidence="1">
    <location>
        <begin position="194"/>
        <end position="204"/>
    </location>
</feature>
<comment type="caution">
    <text evidence="2">The sequence shown here is derived from an EMBL/GenBank/DDBJ whole genome shotgun (WGS) entry which is preliminary data.</text>
</comment>
<evidence type="ECO:0000256" key="1">
    <source>
        <dbReference type="SAM" id="MobiDB-lite"/>
    </source>
</evidence>
<reference evidence="2" key="2">
    <citation type="journal article" date="2023" name="Science">
        <title>Genomic signatures of disease resistance in endangered staghorn corals.</title>
        <authorList>
            <person name="Vollmer S.V."/>
            <person name="Selwyn J.D."/>
            <person name="Despard B.A."/>
            <person name="Roesel C.L."/>
        </authorList>
    </citation>
    <scope>NUCLEOTIDE SEQUENCE</scope>
    <source>
        <strain evidence="2">K2</strain>
    </source>
</reference>
<feature type="compositionally biased region" description="Low complexity" evidence="1">
    <location>
        <begin position="212"/>
        <end position="226"/>
    </location>
</feature>
<evidence type="ECO:0000313" key="3">
    <source>
        <dbReference type="Proteomes" id="UP001249851"/>
    </source>
</evidence>
<dbReference type="EMBL" id="JARQWQ010000145">
    <property type="protein sequence ID" value="KAK2548490.1"/>
    <property type="molecule type" value="Genomic_DNA"/>
</dbReference>
<feature type="region of interest" description="Disordered" evidence="1">
    <location>
        <begin position="71"/>
        <end position="100"/>
    </location>
</feature>
<dbReference type="AlphaFoldDB" id="A0AAD9PSZ2"/>
<accession>A0AAD9PSZ2</accession>
<proteinExistence type="predicted"/>
<protein>
    <submittedName>
        <fullName evidence="2">Uncharacterized protein</fullName>
    </submittedName>
</protein>
<feature type="region of interest" description="Disordered" evidence="1">
    <location>
        <begin position="175"/>
        <end position="231"/>
    </location>
</feature>
<organism evidence="2 3">
    <name type="scientific">Acropora cervicornis</name>
    <name type="common">Staghorn coral</name>
    <dbReference type="NCBI Taxonomy" id="6130"/>
    <lineage>
        <taxon>Eukaryota</taxon>
        <taxon>Metazoa</taxon>
        <taxon>Cnidaria</taxon>
        <taxon>Anthozoa</taxon>
        <taxon>Hexacorallia</taxon>
        <taxon>Scleractinia</taxon>
        <taxon>Astrocoeniina</taxon>
        <taxon>Acroporidae</taxon>
        <taxon>Acropora</taxon>
    </lineage>
</organism>
<feature type="region of interest" description="Disordered" evidence="1">
    <location>
        <begin position="1"/>
        <end position="37"/>
    </location>
</feature>